<dbReference type="Proteomes" id="UP000095283">
    <property type="component" value="Unplaced"/>
</dbReference>
<accession>A0A1I7W9X9</accession>
<name>A0A1I7W9X9_HETBA</name>
<dbReference type="AlphaFoldDB" id="A0A1I7W9X9"/>
<reference evidence="2" key="1">
    <citation type="submission" date="2016-11" db="UniProtKB">
        <authorList>
            <consortium name="WormBaseParasite"/>
        </authorList>
    </citation>
    <scope>IDENTIFICATION</scope>
</reference>
<organism evidence="1 2">
    <name type="scientific">Heterorhabditis bacteriophora</name>
    <name type="common">Entomopathogenic nematode worm</name>
    <dbReference type="NCBI Taxonomy" id="37862"/>
    <lineage>
        <taxon>Eukaryota</taxon>
        <taxon>Metazoa</taxon>
        <taxon>Ecdysozoa</taxon>
        <taxon>Nematoda</taxon>
        <taxon>Chromadorea</taxon>
        <taxon>Rhabditida</taxon>
        <taxon>Rhabditina</taxon>
        <taxon>Rhabditomorpha</taxon>
        <taxon>Strongyloidea</taxon>
        <taxon>Heterorhabditidae</taxon>
        <taxon>Heterorhabditis</taxon>
    </lineage>
</organism>
<protein>
    <submittedName>
        <fullName evidence="2">Peptidase S1 domain-containing protein</fullName>
    </submittedName>
</protein>
<evidence type="ECO:0000313" key="1">
    <source>
        <dbReference type="Proteomes" id="UP000095283"/>
    </source>
</evidence>
<keyword evidence="1" id="KW-1185">Reference proteome</keyword>
<sequence length="125" mass="14375">MTHVVVYCKHSKTFTILPITDISDDVEIGYSSLLSSVRTIVCKPFESSTLSYYSYYKRITESDIILGKLNYIIDEIKLLPRSKIENTATKCFGNSTLMSGKTFHRNILRFQNYCIHGFPFARSLE</sequence>
<proteinExistence type="predicted"/>
<evidence type="ECO:0000313" key="2">
    <source>
        <dbReference type="WBParaSite" id="Hba_01470"/>
    </source>
</evidence>
<dbReference type="WBParaSite" id="Hba_01470">
    <property type="protein sequence ID" value="Hba_01470"/>
    <property type="gene ID" value="Hba_01470"/>
</dbReference>